<dbReference type="VEuPathDB" id="VectorBase:ADIR005846"/>
<organism evidence="1 2">
    <name type="scientific">Anopheles dirus</name>
    <dbReference type="NCBI Taxonomy" id="7168"/>
    <lineage>
        <taxon>Eukaryota</taxon>
        <taxon>Metazoa</taxon>
        <taxon>Ecdysozoa</taxon>
        <taxon>Arthropoda</taxon>
        <taxon>Hexapoda</taxon>
        <taxon>Insecta</taxon>
        <taxon>Pterygota</taxon>
        <taxon>Neoptera</taxon>
        <taxon>Endopterygota</taxon>
        <taxon>Diptera</taxon>
        <taxon>Nematocera</taxon>
        <taxon>Culicoidea</taxon>
        <taxon>Culicidae</taxon>
        <taxon>Anophelinae</taxon>
        <taxon>Anopheles</taxon>
    </lineage>
</organism>
<evidence type="ECO:0000313" key="2">
    <source>
        <dbReference type="Proteomes" id="UP000075884"/>
    </source>
</evidence>
<dbReference type="InterPro" id="IPR005312">
    <property type="entry name" value="DUF1759"/>
</dbReference>
<dbReference type="AlphaFoldDB" id="A0A182NDY2"/>
<keyword evidence="2" id="KW-1185">Reference proteome</keyword>
<evidence type="ECO:0000313" key="1">
    <source>
        <dbReference type="EnsemblMetazoa" id="ADIR005846-PA"/>
    </source>
</evidence>
<sequence length="254" mass="28595">MASRKAICTNLPKFCGEPDVWPMFISSFRTTTEACGFSNLENMKRLMDCLGGDALEAVKGRLIFPESVPNVIKDLENLFGRPGRLLKNLLQKIRDTPSPTESRLESFLTFGIRVKQMCDHLLASKMEDHLNNPLLVEELVEKLPPRYKLEWIRFKRGKTESILTVFGIYLDTVMEDVTEVVEYAPQSATTIEKHEGSSGTLLDAAVAQKLNVTGPTEPLTISWTKNISRDEKESMRLSLTTSAQGSSKQWKLLN</sequence>
<accession>A0A182NDY2</accession>
<dbReference type="Proteomes" id="UP000075884">
    <property type="component" value="Unassembled WGS sequence"/>
</dbReference>
<reference evidence="1" key="2">
    <citation type="submission" date="2020-05" db="UniProtKB">
        <authorList>
            <consortium name="EnsemblMetazoa"/>
        </authorList>
    </citation>
    <scope>IDENTIFICATION</scope>
    <source>
        <strain evidence="1">WRAIR2</strain>
    </source>
</reference>
<name>A0A182NDY2_9DIPT</name>
<proteinExistence type="predicted"/>
<protein>
    <submittedName>
        <fullName evidence="1">Uncharacterized protein</fullName>
    </submittedName>
</protein>
<dbReference type="Pfam" id="PF03564">
    <property type="entry name" value="DUF1759"/>
    <property type="match status" value="1"/>
</dbReference>
<dbReference type="STRING" id="7168.A0A182NDY2"/>
<dbReference type="EnsemblMetazoa" id="ADIR005846-RA">
    <property type="protein sequence ID" value="ADIR005846-PA"/>
    <property type="gene ID" value="ADIR005846"/>
</dbReference>
<reference evidence="2" key="1">
    <citation type="submission" date="2013-03" db="EMBL/GenBank/DDBJ databases">
        <title>The Genome Sequence of Anopheles dirus WRAIR2.</title>
        <authorList>
            <consortium name="The Broad Institute Genomics Platform"/>
            <person name="Neafsey D.E."/>
            <person name="Walton C."/>
            <person name="Walker B."/>
            <person name="Young S.K."/>
            <person name="Zeng Q."/>
            <person name="Gargeya S."/>
            <person name="Fitzgerald M."/>
            <person name="Haas B."/>
            <person name="Abouelleil A."/>
            <person name="Allen A.W."/>
            <person name="Alvarado L."/>
            <person name="Arachchi H.M."/>
            <person name="Berlin A.M."/>
            <person name="Chapman S.B."/>
            <person name="Gainer-Dewar J."/>
            <person name="Goldberg J."/>
            <person name="Griggs A."/>
            <person name="Gujja S."/>
            <person name="Hansen M."/>
            <person name="Howarth C."/>
            <person name="Imamovic A."/>
            <person name="Ireland A."/>
            <person name="Larimer J."/>
            <person name="McCowan C."/>
            <person name="Murphy C."/>
            <person name="Pearson M."/>
            <person name="Poon T.W."/>
            <person name="Priest M."/>
            <person name="Roberts A."/>
            <person name="Saif S."/>
            <person name="Shea T."/>
            <person name="Sisk P."/>
            <person name="Sykes S."/>
            <person name="Wortman J."/>
            <person name="Nusbaum C."/>
            <person name="Birren B."/>
        </authorList>
    </citation>
    <scope>NUCLEOTIDE SEQUENCE [LARGE SCALE GENOMIC DNA]</scope>
    <source>
        <strain evidence="2">WRAIR2</strain>
    </source>
</reference>